<organism evidence="3 4">
    <name type="scientific">Aporhodopirellula aestuarii</name>
    <dbReference type="NCBI Taxonomy" id="2950107"/>
    <lineage>
        <taxon>Bacteria</taxon>
        <taxon>Pseudomonadati</taxon>
        <taxon>Planctomycetota</taxon>
        <taxon>Planctomycetia</taxon>
        <taxon>Pirellulales</taxon>
        <taxon>Pirellulaceae</taxon>
        <taxon>Aporhodopirellula</taxon>
    </lineage>
</organism>
<name>A0ABT0U761_9BACT</name>
<sequence length="322" mass="35506">MTQRLVLNMISDAFVRSSIRLIAILYVIALSSHACAQSVDAETQVDTQVQSEQNAALPSRRYAILVVGLPGDEEHRERYREMVDVWSQWLIQVVGVGQKDIVRLGGDAERDDIRLATIQNVKDTLADLNEKVRSTDSVWVFTIGHGSQDDRHGWFHIPGPDLNAVQWAGLFASLRAEEQVFWLTHSASGSFVKPFSRPGRVVITASDDGEINETRFPQALTKVMRGQLEQPTHDSGGTPNLSSVLKIFRDTVGIVNELFEEDSLVPTEHPQLDDNGDGSGTEATAVAEQQDGDNNVSSVIDGANADRIRLVTPIENEVKDQP</sequence>
<keyword evidence="4" id="KW-1185">Reference proteome</keyword>
<dbReference type="RefSeq" id="WP_250930405.1">
    <property type="nucleotide sequence ID" value="NZ_JAMQBK010000052.1"/>
</dbReference>
<evidence type="ECO:0000256" key="1">
    <source>
        <dbReference type="SAM" id="MobiDB-lite"/>
    </source>
</evidence>
<evidence type="ECO:0000256" key="2">
    <source>
        <dbReference type="SAM" id="SignalP"/>
    </source>
</evidence>
<keyword evidence="2" id="KW-0732">Signal</keyword>
<accession>A0ABT0U761</accession>
<evidence type="ECO:0000313" key="4">
    <source>
        <dbReference type="Proteomes" id="UP001202961"/>
    </source>
</evidence>
<dbReference type="EMBL" id="JAMQBK010000052">
    <property type="protein sequence ID" value="MCM2372770.1"/>
    <property type="molecule type" value="Genomic_DNA"/>
</dbReference>
<feature type="chain" id="PRO_5045995410" evidence="2">
    <location>
        <begin position="37"/>
        <end position="322"/>
    </location>
</feature>
<protein>
    <submittedName>
        <fullName evidence="3">Uncharacterized protein</fullName>
    </submittedName>
</protein>
<proteinExistence type="predicted"/>
<gene>
    <name evidence="3" type="ORF">NB063_19320</name>
</gene>
<feature type="region of interest" description="Disordered" evidence="1">
    <location>
        <begin position="263"/>
        <end position="306"/>
    </location>
</feature>
<dbReference type="Proteomes" id="UP001202961">
    <property type="component" value="Unassembled WGS sequence"/>
</dbReference>
<comment type="caution">
    <text evidence="3">The sequence shown here is derived from an EMBL/GenBank/DDBJ whole genome shotgun (WGS) entry which is preliminary data.</text>
</comment>
<evidence type="ECO:0000313" key="3">
    <source>
        <dbReference type="EMBL" id="MCM2372770.1"/>
    </source>
</evidence>
<reference evidence="3 4" key="1">
    <citation type="journal article" date="2022" name="Syst. Appl. Microbiol.">
        <title>Rhodopirellula aestuarii sp. nov., a novel member of the genus Rhodopirellula isolated from brackish sediments collected in the Tagus River estuary, Portugal.</title>
        <authorList>
            <person name="Vitorino I.R."/>
            <person name="Klimek D."/>
            <person name="Calusinska M."/>
            <person name="Lobo-da-Cunha A."/>
            <person name="Vasconcelos V."/>
            <person name="Lage O.M."/>
        </authorList>
    </citation>
    <scope>NUCLEOTIDE SEQUENCE [LARGE SCALE GENOMIC DNA]</scope>
    <source>
        <strain evidence="3 4">ICT_H3.1</strain>
    </source>
</reference>
<feature type="signal peptide" evidence="2">
    <location>
        <begin position="1"/>
        <end position="36"/>
    </location>
</feature>